<dbReference type="Pfam" id="PF01380">
    <property type="entry name" value="SIS"/>
    <property type="match status" value="1"/>
</dbReference>
<evidence type="ECO:0000256" key="4">
    <source>
        <dbReference type="SAM" id="MobiDB-lite"/>
    </source>
</evidence>
<feature type="region of interest" description="Disordered" evidence="4">
    <location>
        <begin position="121"/>
        <end position="140"/>
    </location>
</feature>
<evidence type="ECO:0000256" key="3">
    <source>
        <dbReference type="ARBA" id="ARBA00023163"/>
    </source>
</evidence>
<dbReference type="Proteomes" id="UP000198894">
    <property type="component" value="Unassembled WGS sequence"/>
</dbReference>
<dbReference type="PROSITE" id="PS51071">
    <property type="entry name" value="HTH_RPIR"/>
    <property type="match status" value="1"/>
</dbReference>
<dbReference type="GO" id="GO:0097367">
    <property type="term" value="F:carbohydrate derivative binding"/>
    <property type="evidence" value="ECO:0007669"/>
    <property type="project" value="InterPro"/>
</dbReference>
<dbReference type="Gene3D" id="1.10.10.10">
    <property type="entry name" value="Winged helix-like DNA-binding domain superfamily/Winged helix DNA-binding domain"/>
    <property type="match status" value="1"/>
</dbReference>
<dbReference type="PANTHER" id="PTHR30514">
    <property type="entry name" value="GLUCOKINASE"/>
    <property type="match status" value="1"/>
</dbReference>
<accession>A0A1G9JKA0</accession>
<evidence type="ECO:0000313" key="6">
    <source>
        <dbReference type="EMBL" id="SDL37949.1"/>
    </source>
</evidence>
<keyword evidence="3" id="KW-0804">Transcription</keyword>
<sequence length="315" mass="34952">MLRILPHCVPVDDFIQFVRLCQTRFRVKCDFGKTAGHGEKMISSIAELISDRIGTMPAGERRAAQTLIASYPLIGLKTVAEFSAAAGVSSPTILRFVARLGFQNYPEFQSALQDELAAQLQSPASRTLNPPSPNGGAVSPMLEATLDNMRETFRHLSDKQLADIVAKLADRRGKTFLIGGRFTDPLARYMAAHLAIIQPNIFHLAGQESVWRDRLIDMGKRDVLVIFDIRRYQDSLVRFAETAHQRGVQIVLFTDQWLSPIARFARHVIAGRTAVPSAWDSSAALFVVAETLIGAVTRQLEADGAKRIRELESLR</sequence>
<proteinExistence type="predicted"/>
<dbReference type="InterPro" id="IPR001347">
    <property type="entry name" value="SIS_dom"/>
</dbReference>
<dbReference type="InterPro" id="IPR047640">
    <property type="entry name" value="RpiR-like"/>
</dbReference>
<dbReference type="GO" id="GO:1901135">
    <property type="term" value="P:carbohydrate derivative metabolic process"/>
    <property type="evidence" value="ECO:0007669"/>
    <property type="project" value="InterPro"/>
</dbReference>
<dbReference type="InterPro" id="IPR046348">
    <property type="entry name" value="SIS_dom_sf"/>
</dbReference>
<dbReference type="PANTHER" id="PTHR30514:SF18">
    <property type="entry name" value="RPIR-FAMILY TRANSCRIPTIONAL REGULATOR"/>
    <property type="match status" value="1"/>
</dbReference>
<dbReference type="GO" id="GO:0003700">
    <property type="term" value="F:DNA-binding transcription factor activity"/>
    <property type="evidence" value="ECO:0007669"/>
    <property type="project" value="InterPro"/>
</dbReference>
<dbReference type="AlphaFoldDB" id="A0A1G9JKA0"/>
<evidence type="ECO:0000256" key="2">
    <source>
        <dbReference type="ARBA" id="ARBA00023125"/>
    </source>
</evidence>
<dbReference type="GO" id="GO:0003677">
    <property type="term" value="F:DNA binding"/>
    <property type="evidence" value="ECO:0007669"/>
    <property type="project" value="UniProtKB-KW"/>
</dbReference>
<dbReference type="InterPro" id="IPR009057">
    <property type="entry name" value="Homeodomain-like_sf"/>
</dbReference>
<dbReference type="InterPro" id="IPR036388">
    <property type="entry name" value="WH-like_DNA-bd_sf"/>
</dbReference>
<dbReference type="SUPFAM" id="SSF53697">
    <property type="entry name" value="SIS domain"/>
    <property type="match status" value="1"/>
</dbReference>
<protein>
    <submittedName>
        <fullName evidence="6">Transcriptional regulator, RpiR family</fullName>
    </submittedName>
</protein>
<name>A0A1G9JKA0_9HYPH</name>
<organism evidence="6 7">
    <name type="scientific">Mesorhizobium muleiense</name>
    <dbReference type="NCBI Taxonomy" id="1004279"/>
    <lineage>
        <taxon>Bacteria</taxon>
        <taxon>Pseudomonadati</taxon>
        <taxon>Pseudomonadota</taxon>
        <taxon>Alphaproteobacteria</taxon>
        <taxon>Hyphomicrobiales</taxon>
        <taxon>Phyllobacteriaceae</taxon>
        <taxon>Mesorhizobium</taxon>
    </lineage>
</organism>
<evidence type="ECO:0000259" key="5">
    <source>
        <dbReference type="PROSITE" id="PS51071"/>
    </source>
</evidence>
<dbReference type="EMBL" id="FNEE01000035">
    <property type="protein sequence ID" value="SDL37949.1"/>
    <property type="molecule type" value="Genomic_DNA"/>
</dbReference>
<dbReference type="InterPro" id="IPR035472">
    <property type="entry name" value="RpiR-like_SIS"/>
</dbReference>
<keyword evidence="2" id="KW-0238">DNA-binding</keyword>
<feature type="domain" description="HTH rpiR-type" evidence="5">
    <location>
        <begin position="43"/>
        <end position="119"/>
    </location>
</feature>
<dbReference type="InterPro" id="IPR000281">
    <property type="entry name" value="HTH_RpiR"/>
</dbReference>
<gene>
    <name evidence="6" type="ORF">SAMN05428953_1355</name>
</gene>
<dbReference type="Gene3D" id="3.40.50.10490">
    <property type="entry name" value="Glucose-6-phosphate isomerase like protein, domain 1"/>
    <property type="match status" value="1"/>
</dbReference>
<dbReference type="SUPFAM" id="SSF46689">
    <property type="entry name" value="Homeodomain-like"/>
    <property type="match status" value="1"/>
</dbReference>
<keyword evidence="7" id="KW-1185">Reference proteome</keyword>
<evidence type="ECO:0000313" key="7">
    <source>
        <dbReference type="Proteomes" id="UP000198894"/>
    </source>
</evidence>
<dbReference type="CDD" id="cd05013">
    <property type="entry name" value="SIS_RpiR"/>
    <property type="match status" value="1"/>
</dbReference>
<keyword evidence="1" id="KW-0805">Transcription regulation</keyword>
<reference evidence="7" key="1">
    <citation type="submission" date="2016-10" db="EMBL/GenBank/DDBJ databases">
        <authorList>
            <person name="Varghese N."/>
            <person name="Submissions S."/>
        </authorList>
    </citation>
    <scope>NUCLEOTIDE SEQUENCE [LARGE SCALE GENOMIC DNA]</scope>
    <source>
        <strain evidence="7">CGMCC 1.11022</strain>
    </source>
</reference>
<dbReference type="Pfam" id="PF01418">
    <property type="entry name" value="HTH_6"/>
    <property type="match status" value="1"/>
</dbReference>
<evidence type="ECO:0000256" key="1">
    <source>
        <dbReference type="ARBA" id="ARBA00023015"/>
    </source>
</evidence>